<dbReference type="SUPFAM" id="SSF48452">
    <property type="entry name" value="TPR-like"/>
    <property type="match status" value="1"/>
</dbReference>
<gene>
    <name evidence="2" type="ORF">CCMP2556_LOCUS32684</name>
</gene>
<sequence length="1102" mass="121931">MRIQVSTVDERSSNPWSLELDVASDMCVAELKEVLSSKHGLAFAKSTKVLGKRASGVMITLEDHAKVCRDILLRGITRPDRPESPVKMSSLSPTPVQKFLQRTGELPSGAGVQFPPRMAEPKAKAAAKVAAKAAPEQKRSWLRIAQQVWTSSARVAPTTTSASASPPRTAAGAVAVAATLNQIMAQAANEQIQQQLDALLNIGSGEQKLETNSGQEGKIIYAIIEMSKILCRLCRPILSKNGYGDGGLRSFSLFFGAIEEATILEDVSRLLGSLQYVLWMGPEGRPPRRAQLRAVASSLQLAFAHHAALPPLERYARSHARTVALVEMLLREYARGVRPVWATPEAQRARALLVWVWGAQRQLEGALAESGYYEEAAAFLSGSEERLHLCLLGDFTDPWAPSLRRRVRVTTGSIASASNASSTASAVDLVFCPHGRAEEVAKALQVASERSCVLAVSSCSEEEAEDMLRRLEKCGCKAILRKVRNLFSSMAAGSAAKYDAHGWISAVEVPAGATLETLEEPKAELQSAKDEAKAAKRSPAVFWGILDLKYDPSLPMERRVKVLETGDGRSSKFSGYGAAIKENFKADKKLEETLHRAVLVENKKLTHDFFVESGYQHLMPKQLCFRRIYQDFLALDIIQGLGLSTSGSPSACVLKLCNRARGAGCIPISADDLDVALERLLTLPDNTEEWLEEQDENFPKDCEWGCFEEQVRHWWSNECPVFVCEELCHSAPVWQEGKGYDATMRVGFSLHRVEEPEKEEEEDETLVSGFEQQLQDLQQEEVFWPGEARVGALAIEWLGGYWKLPAEDLNCSDLSAKIISKARQGTAPVEKHHLQEVYVSLGDAVQQVFTNASLSPQTLLRRYPSMSELGAFIAARLACSMRQRDVNKSNQVLGLAEAACAKCTSPTKAFAESYIARNFGAFEAMMGRPKATEHLQKAIRAMPTNATARYMLGMRLLEVEDWSAAIGCFRESLQLDPDFKAPWVNMGVAFLRLQQWQRAIEASDCGVYRHPNTAHCFYNKGLACFFLALQEEQAQAKNGVWHPHASWRSQALQAFRDARANLERSSLWTEKDDQMVSSLENSDACLGKPLSWDGWKFFAWRP</sequence>
<dbReference type="Proteomes" id="UP001642484">
    <property type="component" value="Unassembled WGS sequence"/>
</dbReference>
<organism evidence="2 3">
    <name type="scientific">Durusdinium trenchii</name>
    <dbReference type="NCBI Taxonomy" id="1381693"/>
    <lineage>
        <taxon>Eukaryota</taxon>
        <taxon>Sar</taxon>
        <taxon>Alveolata</taxon>
        <taxon>Dinophyceae</taxon>
        <taxon>Suessiales</taxon>
        <taxon>Symbiodiniaceae</taxon>
        <taxon>Durusdinium</taxon>
    </lineage>
</organism>
<evidence type="ECO:0000313" key="2">
    <source>
        <dbReference type="EMBL" id="CAK9066538.1"/>
    </source>
</evidence>
<feature type="repeat" description="TPR" evidence="1">
    <location>
        <begin position="946"/>
        <end position="979"/>
    </location>
</feature>
<dbReference type="Gene3D" id="1.25.40.10">
    <property type="entry name" value="Tetratricopeptide repeat domain"/>
    <property type="match status" value="1"/>
</dbReference>
<accession>A0ABP0NRX2</accession>
<dbReference type="EMBL" id="CAXAMN010022117">
    <property type="protein sequence ID" value="CAK9066538.1"/>
    <property type="molecule type" value="Genomic_DNA"/>
</dbReference>
<keyword evidence="3" id="KW-1185">Reference proteome</keyword>
<proteinExistence type="predicted"/>
<comment type="caution">
    <text evidence="2">The sequence shown here is derived from an EMBL/GenBank/DDBJ whole genome shotgun (WGS) entry which is preliminary data.</text>
</comment>
<dbReference type="PROSITE" id="PS50005">
    <property type="entry name" value="TPR"/>
    <property type="match status" value="1"/>
</dbReference>
<evidence type="ECO:0000256" key="1">
    <source>
        <dbReference type="PROSITE-ProRule" id="PRU00339"/>
    </source>
</evidence>
<evidence type="ECO:0000313" key="3">
    <source>
        <dbReference type="Proteomes" id="UP001642484"/>
    </source>
</evidence>
<dbReference type="InterPro" id="IPR011990">
    <property type="entry name" value="TPR-like_helical_dom_sf"/>
</dbReference>
<keyword evidence="1" id="KW-0802">TPR repeat</keyword>
<reference evidence="2 3" key="1">
    <citation type="submission" date="2024-02" db="EMBL/GenBank/DDBJ databases">
        <authorList>
            <person name="Chen Y."/>
            <person name="Shah S."/>
            <person name="Dougan E. K."/>
            <person name="Thang M."/>
            <person name="Chan C."/>
        </authorList>
    </citation>
    <scope>NUCLEOTIDE SEQUENCE [LARGE SCALE GENOMIC DNA]</scope>
</reference>
<protein>
    <submittedName>
        <fullName evidence="2">Uncharacterized protein</fullName>
    </submittedName>
</protein>
<dbReference type="InterPro" id="IPR019734">
    <property type="entry name" value="TPR_rpt"/>
</dbReference>
<name>A0ABP0NRX2_9DINO</name>